<gene>
    <name evidence="2" type="ORF">CYNAS_LOCUS17565</name>
</gene>
<dbReference type="Proteomes" id="UP001176961">
    <property type="component" value="Unassembled WGS sequence"/>
</dbReference>
<dbReference type="EMBL" id="CATQJL010000316">
    <property type="protein sequence ID" value="CAJ0605582.1"/>
    <property type="molecule type" value="Genomic_DNA"/>
</dbReference>
<feature type="compositionally biased region" description="Polar residues" evidence="1">
    <location>
        <begin position="24"/>
        <end position="39"/>
    </location>
</feature>
<proteinExistence type="predicted"/>
<protein>
    <submittedName>
        <fullName evidence="2">Uncharacterized protein</fullName>
    </submittedName>
</protein>
<feature type="compositionally biased region" description="Basic and acidic residues" evidence="1">
    <location>
        <begin position="1"/>
        <end position="10"/>
    </location>
</feature>
<dbReference type="AlphaFoldDB" id="A0AA36H7X1"/>
<comment type="caution">
    <text evidence="2">The sequence shown here is derived from an EMBL/GenBank/DDBJ whole genome shotgun (WGS) entry which is preliminary data.</text>
</comment>
<accession>A0AA36H7X1</accession>
<feature type="region of interest" description="Disordered" evidence="1">
    <location>
        <begin position="1"/>
        <end position="61"/>
    </location>
</feature>
<evidence type="ECO:0000256" key="1">
    <source>
        <dbReference type="SAM" id="MobiDB-lite"/>
    </source>
</evidence>
<evidence type="ECO:0000313" key="2">
    <source>
        <dbReference type="EMBL" id="CAJ0605582.1"/>
    </source>
</evidence>
<keyword evidence="3" id="KW-1185">Reference proteome</keyword>
<organism evidence="2 3">
    <name type="scientific">Cylicocyclus nassatus</name>
    <name type="common">Nematode worm</name>
    <dbReference type="NCBI Taxonomy" id="53992"/>
    <lineage>
        <taxon>Eukaryota</taxon>
        <taxon>Metazoa</taxon>
        <taxon>Ecdysozoa</taxon>
        <taxon>Nematoda</taxon>
        <taxon>Chromadorea</taxon>
        <taxon>Rhabditida</taxon>
        <taxon>Rhabditina</taxon>
        <taxon>Rhabditomorpha</taxon>
        <taxon>Strongyloidea</taxon>
        <taxon>Strongylidae</taxon>
        <taxon>Cylicocyclus</taxon>
    </lineage>
</organism>
<evidence type="ECO:0000313" key="3">
    <source>
        <dbReference type="Proteomes" id="UP001176961"/>
    </source>
</evidence>
<name>A0AA36H7X1_CYLNA</name>
<sequence length="113" mass="12656">MYSEVAKLEKTTQAPSDVFETKYSPVNGSSKTNNQSEGVNSDEEAARNLAVTADRSEEKKKRIDADKRFFDGTEEAHEKIPLTNSWVEQPVNCYRLHADINRKLAGSHELGAQ</sequence>
<reference evidence="2" key="1">
    <citation type="submission" date="2023-07" db="EMBL/GenBank/DDBJ databases">
        <authorList>
            <consortium name="CYATHOMIX"/>
        </authorList>
    </citation>
    <scope>NUCLEOTIDE SEQUENCE</scope>
    <source>
        <strain evidence="2">N/A</strain>
    </source>
</reference>